<dbReference type="PATRIC" id="fig|634498.28.peg.2061"/>
<keyword evidence="2" id="KW-1185">Reference proteome</keyword>
<dbReference type="EMBL" id="CP001719">
    <property type="protein sequence ID" value="ADC47910.1"/>
    <property type="molecule type" value="Genomic_DNA"/>
</dbReference>
<dbReference type="KEGG" id="mru:mru_2060"/>
<evidence type="ECO:0008006" key="3">
    <source>
        <dbReference type="Google" id="ProtNLM"/>
    </source>
</evidence>
<organism evidence="1 2">
    <name type="scientific">Methanobrevibacter ruminantium (strain ATCC 35063 / DSM 1093 / JCM 13430 / OCM 146 / M1)</name>
    <name type="common">Methanobacterium ruminantium</name>
    <dbReference type="NCBI Taxonomy" id="634498"/>
    <lineage>
        <taxon>Archaea</taxon>
        <taxon>Methanobacteriati</taxon>
        <taxon>Methanobacteriota</taxon>
        <taxon>Methanomada group</taxon>
        <taxon>Methanobacteria</taxon>
        <taxon>Methanobacteriales</taxon>
        <taxon>Methanobacteriaceae</taxon>
        <taxon>Methanobrevibacter</taxon>
    </lineage>
</organism>
<dbReference type="GeneID" id="8771737"/>
<dbReference type="HOGENOM" id="CLU_942038_0_0_2"/>
<dbReference type="eggNOG" id="arCOG10868">
    <property type="taxonomic scope" value="Archaea"/>
</dbReference>
<dbReference type="RefSeq" id="WP_012956858.1">
    <property type="nucleotide sequence ID" value="NC_013790.1"/>
</dbReference>
<dbReference type="Proteomes" id="UP000008680">
    <property type="component" value="Chromosome"/>
</dbReference>
<evidence type="ECO:0000313" key="2">
    <source>
        <dbReference type="Proteomes" id="UP000008680"/>
    </source>
</evidence>
<name>D3E0T6_METRM</name>
<accession>D3E0T6</accession>
<dbReference type="OrthoDB" id="79254at2157"/>
<protein>
    <recommendedName>
        <fullName evidence="3">Transposase</fullName>
    </recommendedName>
</protein>
<evidence type="ECO:0000313" key="1">
    <source>
        <dbReference type="EMBL" id="ADC47910.1"/>
    </source>
</evidence>
<dbReference type="AlphaFoldDB" id="D3E0T6"/>
<gene>
    <name evidence="1" type="ordered locus">mru_2060</name>
</gene>
<sequence>MNEKNESAFPIRCDPEDEIFVKCMSRIKEFPQYITGYDDIEGPYESRFISSGYRNLNLDSVRIRSDKSSINIEHHSSISQEAMRRNYEYAVNVFNATGQAVYPFIFYTGDLPVDKITYMNQLNYFHPQWFILKEKDGMKRLNNIKYKTDNDIDMHIFEFLDYIWLPKFKLEITIEECIRELVKLYNKLSADEFILNFTKECLALWVGRYIKDQDELKYMARCLNMSKIEERPFEESLRGVIFARKLEEAEEKGVEKNRIDFITKALKQMSPQEVSDLFDIPIDSILSVQNQYSK</sequence>
<reference evidence="1 2" key="1">
    <citation type="journal article" date="2010" name="PLoS ONE">
        <title>The genome sequence of the rumen methanogen Methanobrevibacter ruminantium reveals new possibilities for controlling ruminant methane emissions.</title>
        <authorList>
            <person name="Leahy S.C."/>
            <person name="Kelly W.J."/>
            <person name="Altermann E."/>
            <person name="Ronimus R.S."/>
            <person name="Yeoman C.J."/>
            <person name="Pacheco D.M."/>
            <person name="Li D."/>
            <person name="Kong Z."/>
            <person name="McTavish S."/>
            <person name="Sang C."/>
            <person name="Lambie S.C."/>
            <person name="Janssen P.H."/>
            <person name="Dey D."/>
            <person name="Attwood G.T."/>
        </authorList>
    </citation>
    <scope>NUCLEOTIDE SEQUENCE [LARGE SCALE GENOMIC DNA]</scope>
    <source>
        <strain evidence="2">ATCC 35063 / DSM 1093 / JCM 13430 / OCM 146 / M1</strain>
    </source>
</reference>
<proteinExistence type="predicted"/>